<dbReference type="InterPro" id="IPR016187">
    <property type="entry name" value="CTDL_fold"/>
</dbReference>
<dbReference type="PANTHER" id="PTHR23150">
    <property type="entry name" value="SULFATASE MODIFYING FACTOR 1, 2"/>
    <property type="match status" value="1"/>
</dbReference>
<evidence type="ECO:0000259" key="1">
    <source>
        <dbReference type="Pfam" id="PF03781"/>
    </source>
</evidence>
<comment type="caution">
    <text evidence="2">The sequence shown here is derived from an EMBL/GenBank/DDBJ whole genome shotgun (WGS) entry which is preliminary data.</text>
</comment>
<dbReference type="PANTHER" id="PTHR23150:SF19">
    <property type="entry name" value="FORMYLGLYCINE-GENERATING ENZYME"/>
    <property type="match status" value="1"/>
</dbReference>
<dbReference type="EMBL" id="JBHSYQ010000003">
    <property type="protein sequence ID" value="MFC6997091.1"/>
    <property type="molecule type" value="Genomic_DNA"/>
</dbReference>
<dbReference type="Proteomes" id="UP001596405">
    <property type="component" value="Unassembled WGS sequence"/>
</dbReference>
<feature type="domain" description="Sulfatase-modifying factor enzyme-like" evidence="1">
    <location>
        <begin position="51"/>
        <end position="345"/>
    </location>
</feature>
<dbReference type="PROSITE" id="PS51257">
    <property type="entry name" value="PROKAR_LIPOPROTEIN"/>
    <property type="match status" value="1"/>
</dbReference>
<dbReference type="InterPro" id="IPR051043">
    <property type="entry name" value="Sulfatase_Mod_Factor_Kinase"/>
</dbReference>
<protein>
    <submittedName>
        <fullName evidence="2">Formylglycine-generating enzyme family protein</fullName>
    </submittedName>
</protein>
<dbReference type="SUPFAM" id="SSF56436">
    <property type="entry name" value="C-type lectin-like"/>
    <property type="match status" value="1"/>
</dbReference>
<dbReference type="RefSeq" id="WP_239693286.1">
    <property type="nucleotide sequence ID" value="NZ_JBHSYQ010000003.1"/>
</dbReference>
<proteinExistence type="predicted"/>
<dbReference type="Pfam" id="PF03781">
    <property type="entry name" value="FGE-sulfatase"/>
    <property type="match status" value="1"/>
</dbReference>
<accession>A0ABW2DLB4</accession>
<dbReference type="InterPro" id="IPR005532">
    <property type="entry name" value="SUMF_dom"/>
</dbReference>
<reference evidence="3" key="1">
    <citation type="journal article" date="2019" name="Int. J. Syst. Evol. Microbiol.">
        <title>The Global Catalogue of Microorganisms (GCM) 10K type strain sequencing project: providing services to taxonomists for standard genome sequencing and annotation.</title>
        <authorList>
            <consortium name="The Broad Institute Genomics Platform"/>
            <consortium name="The Broad Institute Genome Sequencing Center for Infectious Disease"/>
            <person name="Wu L."/>
            <person name="Ma J."/>
        </authorList>
    </citation>
    <scope>NUCLEOTIDE SEQUENCE [LARGE SCALE GENOMIC DNA]</scope>
    <source>
        <strain evidence="3">CGMCC 4.7393</strain>
    </source>
</reference>
<name>A0ABW2DLB4_9BACT</name>
<dbReference type="Gene3D" id="3.90.1580.10">
    <property type="entry name" value="paralog of FGE (formylglycine-generating enzyme)"/>
    <property type="match status" value="1"/>
</dbReference>
<keyword evidence="3" id="KW-1185">Reference proteome</keyword>
<sequence length="351" mass="38817">MEKKVVVWLIWCSSSIFLGCRTEGKENTFPVATSTNSEVVKEAASLASDPSEMVWIQGGSFQMGSRDPSAVDAQPIHEVRLNGFWMDEHEVTNAEFARFVAATGYKTVAERPLDPADFPGVPAENLRAGSAVFMPPSQEVSFHNPLQWWQFVPGASWQHPEGASSSIKGRETMPVVHVSYEDATAYANWAGKRLPTEAEWEFAAQGGKGNQMYYWGSELKPNGKWPANIFQGQFPHANTADDGFLGAAPVKTFPANPFGLYDMEGNVWEWCSDFYQPDYYLNSPQDNPKGPENSFDPEEPTAVKRVQRGGSFLCSDQYCTRYRAGSRGKGEVSSASSNLGFRCVKEGQPPH</sequence>
<dbReference type="InterPro" id="IPR042095">
    <property type="entry name" value="SUMF_sf"/>
</dbReference>
<gene>
    <name evidence="2" type="ORF">ACFQHR_05605</name>
</gene>
<evidence type="ECO:0000313" key="3">
    <source>
        <dbReference type="Proteomes" id="UP001596405"/>
    </source>
</evidence>
<evidence type="ECO:0000313" key="2">
    <source>
        <dbReference type="EMBL" id="MFC6997091.1"/>
    </source>
</evidence>
<organism evidence="2 3">
    <name type="scientific">Rufibacter roseus</name>
    <dbReference type="NCBI Taxonomy" id="1567108"/>
    <lineage>
        <taxon>Bacteria</taxon>
        <taxon>Pseudomonadati</taxon>
        <taxon>Bacteroidota</taxon>
        <taxon>Cytophagia</taxon>
        <taxon>Cytophagales</taxon>
        <taxon>Hymenobacteraceae</taxon>
        <taxon>Rufibacter</taxon>
    </lineage>
</organism>